<dbReference type="GO" id="GO:0009847">
    <property type="term" value="P:spore germination"/>
    <property type="evidence" value="ECO:0007669"/>
    <property type="project" value="InterPro"/>
</dbReference>
<evidence type="ECO:0000313" key="5">
    <source>
        <dbReference type="Proteomes" id="UP000242520"/>
    </source>
</evidence>
<evidence type="ECO:0000256" key="3">
    <source>
        <dbReference type="SAM" id="Phobius"/>
    </source>
</evidence>
<sequence>MKLKQTNNFIDFIKDITKRNLGINLRKLSVMNIELFILYIPQITDKDKLSNNIIKPILQYNKDIDINIHKIAYSIVYAEDIFIDNDENKILNYILEGKSVIILNNDENYLVANVVKVEKRDINLPEVENTLRGSKDAFTENFDANLSLIRYRIKDENLRIENFKVGKRTKTNVAVIYIGDIANENYVREVKNRLKKINIDGIVESGYIQKFILNNALNLFPQVGLVERSDMAATAILEGKICIVVEGSNIALSTPKTFMEFLDSGDDRYDNTYISVFSKILRIIAINIALTVSSMYVGIVSFHPDILPE</sequence>
<proteinExistence type="inferred from homology"/>
<gene>
    <name evidence="4" type="ORF">SAMN02744040_02074</name>
</gene>
<dbReference type="EMBL" id="FQXH01000029">
    <property type="protein sequence ID" value="SHH47194.1"/>
    <property type="molecule type" value="Genomic_DNA"/>
</dbReference>
<reference evidence="5" key="1">
    <citation type="submission" date="2016-11" db="EMBL/GenBank/DDBJ databases">
        <authorList>
            <person name="Varghese N."/>
            <person name="Submissions S."/>
        </authorList>
    </citation>
    <scope>NUCLEOTIDE SEQUENCE [LARGE SCALE GENOMIC DNA]</scope>
    <source>
        <strain evidence="5">DSM 15285</strain>
    </source>
</reference>
<dbReference type="STRING" id="1123350.SAMN02744040_02074"/>
<organism evidence="4 5">
    <name type="scientific">Tepidibacter thalassicus DSM 15285</name>
    <dbReference type="NCBI Taxonomy" id="1123350"/>
    <lineage>
        <taxon>Bacteria</taxon>
        <taxon>Bacillati</taxon>
        <taxon>Bacillota</taxon>
        <taxon>Clostridia</taxon>
        <taxon>Peptostreptococcales</taxon>
        <taxon>Peptostreptococcaceae</taxon>
        <taxon>Tepidibacter</taxon>
    </lineage>
</organism>
<dbReference type="Proteomes" id="UP000242520">
    <property type="component" value="Unassembled WGS sequence"/>
</dbReference>
<protein>
    <submittedName>
        <fullName evidence="4">GerA spore germination protein</fullName>
    </submittedName>
</protein>
<keyword evidence="5" id="KW-1185">Reference proteome</keyword>
<feature type="transmembrane region" description="Helical" evidence="3">
    <location>
        <begin position="280"/>
        <end position="302"/>
    </location>
</feature>
<evidence type="ECO:0000256" key="2">
    <source>
        <dbReference type="ARBA" id="ARBA00023136"/>
    </source>
</evidence>
<accession>A0A1M5T907</accession>
<dbReference type="Pfam" id="PF03323">
    <property type="entry name" value="GerA"/>
    <property type="match status" value="1"/>
</dbReference>
<keyword evidence="3" id="KW-0812">Transmembrane</keyword>
<name>A0A1M5T907_9FIRM</name>
<dbReference type="GO" id="GO:0016020">
    <property type="term" value="C:membrane"/>
    <property type="evidence" value="ECO:0007669"/>
    <property type="project" value="InterPro"/>
</dbReference>
<keyword evidence="2 3" id="KW-0472">Membrane</keyword>
<dbReference type="PANTHER" id="PTHR22550">
    <property type="entry name" value="SPORE GERMINATION PROTEIN"/>
    <property type="match status" value="1"/>
</dbReference>
<dbReference type="AlphaFoldDB" id="A0A1M5T907"/>
<evidence type="ECO:0000313" key="4">
    <source>
        <dbReference type="EMBL" id="SHH47194.1"/>
    </source>
</evidence>
<comment type="similarity">
    <text evidence="1">Belongs to the GerABKA family.</text>
</comment>
<dbReference type="InterPro" id="IPR004995">
    <property type="entry name" value="Spore_Ger"/>
</dbReference>
<keyword evidence="3" id="KW-1133">Transmembrane helix</keyword>
<dbReference type="PANTHER" id="PTHR22550:SF5">
    <property type="entry name" value="LEUCINE ZIPPER PROTEIN 4"/>
    <property type="match status" value="1"/>
</dbReference>
<evidence type="ECO:0000256" key="1">
    <source>
        <dbReference type="ARBA" id="ARBA00005278"/>
    </source>
</evidence>
<dbReference type="InterPro" id="IPR050768">
    <property type="entry name" value="UPF0353/GerABKA_families"/>
</dbReference>